<dbReference type="SMART" id="SM00387">
    <property type="entry name" value="HATPase_c"/>
    <property type="match status" value="1"/>
</dbReference>
<evidence type="ECO:0000313" key="15">
    <source>
        <dbReference type="Proteomes" id="UP000291562"/>
    </source>
</evidence>
<evidence type="ECO:0000256" key="1">
    <source>
        <dbReference type="ARBA" id="ARBA00000085"/>
    </source>
</evidence>
<keyword evidence="9" id="KW-0902">Two-component regulatory system</keyword>
<keyword evidence="8 11" id="KW-1133">Transmembrane helix</keyword>
<dbReference type="OrthoDB" id="9809766at2"/>
<feature type="transmembrane region" description="Helical" evidence="11">
    <location>
        <begin position="160"/>
        <end position="181"/>
    </location>
</feature>
<dbReference type="GO" id="GO:0000155">
    <property type="term" value="F:phosphorelay sensor kinase activity"/>
    <property type="evidence" value="ECO:0007669"/>
    <property type="project" value="InterPro"/>
</dbReference>
<dbReference type="Gene3D" id="1.10.287.130">
    <property type="match status" value="1"/>
</dbReference>
<protein>
    <recommendedName>
        <fullName evidence="3">histidine kinase</fullName>
        <ecNumber evidence="3">2.7.13.3</ecNumber>
    </recommendedName>
</protein>
<evidence type="ECO:0000256" key="7">
    <source>
        <dbReference type="ARBA" id="ARBA00022777"/>
    </source>
</evidence>
<organism evidence="14 15">
    <name type="scientific">Pseudolysobacter antarcticus</name>
    <dbReference type="NCBI Taxonomy" id="2511995"/>
    <lineage>
        <taxon>Bacteria</taxon>
        <taxon>Pseudomonadati</taxon>
        <taxon>Pseudomonadota</taxon>
        <taxon>Gammaproteobacteria</taxon>
        <taxon>Lysobacterales</taxon>
        <taxon>Rhodanobacteraceae</taxon>
        <taxon>Pseudolysobacter</taxon>
    </lineage>
</organism>
<dbReference type="InterPro" id="IPR036097">
    <property type="entry name" value="HisK_dim/P_sf"/>
</dbReference>
<evidence type="ECO:0000256" key="9">
    <source>
        <dbReference type="ARBA" id="ARBA00023012"/>
    </source>
</evidence>
<keyword evidence="15" id="KW-1185">Reference proteome</keyword>
<comment type="subcellular location">
    <subcellularLocation>
        <location evidence="2">Membrane</location>
    </subcellularLocation>
</comment>
<dbReference type="SUPFAM" id="SSF55874">
    <property type="entry name" value="ATPase domain of HSP90 chaperone/DNA topoisomerase II/histidine kinase"/>
    <property type="match status" value="1"/>
</dbReference>
<dbReference type="PRINTS" id="PR00344">
    <property type="entry name" value="BCTRLSENSOR"/>
</dbReference>
<name>A0A411HLR2_9GAMM</name>
<evidence type="ECO:0000256" key="8">
    <source>
        <dbReference type="ARBA" id="ARBA00022989"/>
    </source>
</evidence>
<dbReference type="KEGG" id="xbc:ELE36_14275"/>
<dbReference type="RefSeq" id="WP_129834419.1">
    <property type="nucleotide sequence ID" value="NZ_CP035704.1"/>
</dbReference>
<dbReference type="EC" id="2.7.13.3" evidence="3"/>
<proteinExistence type="predicted"/>
<evidence type="ECO:0000313" key="14">
    <source>
        <dbReference type="EMBL" id="QBB71428.1"/>
    </source>
</evidence>
<keyword evidence="10 11" id="KW-0472">Membrane</keyword>
<dbReference type="AlphaFoldDB" id="A0A411HLR2"/>
<sequence>MATLADRWRTSAFRLTAIFGALFVVWVIVLLGITYWQTAGYMTRQVDQILRVESENFRRSGEAQLAAKVTASVANDERHIFLYGLFAADGAWRAGNLESPPRDLPEDGEIHHISGRDSGVKYDTSSEVRALAIRVAGGQLLVIGRDVAQLDEFRRIVFRAFVWGAIATILLTLLGGLALSVGPLRRIAQIRQTAQTIIAGNIKNRLPLAQRGDELDMLAGIVNTMLDQIEQLMAEAQGVGDNIAHDLRTPLTRLRALLYRAEQRTDLTDEHRPMLEQAIAETDALLARFRALQRIAEIEDRHRRAAFTQIELESVLRQIRDLYEPLAEEKNIALTLACEAVANVLGDAELLFEALSNLIDNAIKFTPSDGRIEMRLLQADGGAKIEITDSGPGIAANERDAVLQRFYRSENSRQLPGSGLGLSLVSAIVRLHGFTLEFDDAEHGLRVSLLCWPRVVVV</sequence>
<gene>
    <name evidence="14" type="ORF">ELE36_14275</name>
</gene>
<dbReference type="Proteomes" id="UP000291562">
    <property type="component" value="Chromosome"/>
</dbReference>
<dbReference type="EMBL" id="CP035704">
    <property type="protein sequence ID" value="QBB71428.1"/>
    <property type="molecule type" value="Genomic_DNA"/>
</dbReference>
<accession>A0A411HLR2</accession>
<evidence type="ECO:0000256" key="10">
    <source>
        <dbReference type="ARBA" id="ARBA00023136"/>
    </source>
</evidence>
<dbReference type="GO" id="GO:0005886">
    <property type="term" value="C:plasma membrane"/>
    <property type="evidence" value="ECO:0007669"/>
    <property type="project" value="TreeGrafter"/>
</dbReference>
<evidence type="ECO:0000259" key="12">
    <source>
        <dbReference type="PROSITE" id="PS50109"/>
    </source>
</evidence>
<dbReference type="Gene3D" id="3.30.565.10">
    <property type="entry name" value="Histidine kinase-like ATPase, C-terminal domain"/>
    <property type="match status" value="1"/>
</dbReference>
<reference evidence="14 15" key="1">
    <citation type="submission" date="2019-01" db="EMBL/GenBank/DDBJ databases">
        <title>Pseudolysobacter antarctica gen. nov., sp. nov., isolated from Fildes Peninsula, Antarctica.</title>
        <authorList>
            <person name="Wei Z."/>
            <person name="Peng F."/>
        </authorList>
    </citation>
    <scope>NUCLEOTIDE SEQUENCE [LARGE SCALE GENOMIC DNA]</scope>
    <source>
        <strain evidence="14 15">AQ6-296</strain>
    </source>
</reference>
<dbReference type="SMART" id="SM00304">
    <property type="entry name" value="HAMP"/>
    <property type="match status" value="1"/>
</dbReference>
<evidence type="ECO:0000259" key="13">
    <source>
        <dbReference type="PROSITE" id="PS50885"/>
    </source>
</evidence>
<dbReference type="InterPro" id="IPR003661">
    <property type="entry name" value="HisK_dim/P_dom"/>
</dbReference>
<dbReference type="InterPro" id="IPR036890">
    <property type="entry name" value="HATPase_C_sf"/>
</dbReference>
<dbReference type="PROSITE" id="PS50885">
    <property type="entry name" value="HAMP"/>
    <property type="match status" value="1"/>
</dbReference>
<keyword evidence="7 14" id="KW-0418">Kinase</keyword>
<dbReference type="PANTHER" id="PTHR45436:SF8">
    <property type="entry name" value="HISTIDINE KINASE"/>
    <property type="match status" value="1"/>
</dbReference>
<dbReference type="CDD" id="cd00082">
    <property type="entry name" value="HisKA"/>
    <property type="match status" value="1"/>
</dbReference>
<dbReference type="InterPro" id="IPR003660">
    <property type="entry name" value="HAMP_dom"/>
</dbReference>
<dbReference type="PROSITE" id="PS50109">
    <property type="entry name" value="HIS_KIN"/>
    <property type="match status" value="1"/>
</dbReference>
<keyword evidence="4" id="KW-0597">Phosphoprotein</keyword>
<comment type="catalytic activity">
    <reaction evidence="1">
        <text>ATP + protein L-histidine = ADP + protein N-phospho-L-histidine.</text>
        <dbReference type="EC" id="2.7.13.3"/>
    </reaction>
</comment>
<dbReference type="SUPFAM" id="SSF158472">
    <property type="entry name" value="HAMP domain-like"/>
    <property type="match status" value="1"/>
</dbReference>
<feature type="domain" description="Histidine kinase" evidence="12">
    <location>
        <begin position="242"/>
        <end position="449"/>
    </location>
</feature>
<evidence type="ECO:0000256" key="6">
    <source>
        <dbReference type="ARBA" id="ARBA00022692"/>
    </source>
</evidence>
<feature type="transmembrane region" description="Helical" evidence="11">
    <location>
        <begin position="12"/>
        <end position="36"/>
    </location>
</feature>
<keyword evidence="6 11" id="KW-0812">Transmembrane</keyword>
<evidence type="ECO:0000256" key="4">
    <source>
        <dbReference type="ARBA" id="ARBA00022553"/>
    </source>
</evidence>
<evidence type="ECO:0000256" key="2">
    <source>
        <dbReference type="ARBA" id="ARBA00004370"/>
    </source>
</evidence>
<evidence type="ECO:0000256" key="11">
    <source>
        <dbReference type="SAM" id="Phobius"/>
    </source>
</evidence>
<dbReference type="InterPro" id="IPR005467">
    <property type="entry name" value="His_kinase_dom"/>
</dbReference>
<dbReference type="Pfam" id="PF00672">
    <property type="entry name" value="HAMP"/>
    <property type="match status" value="1"/>
</dbReference>
<dbReference type="CDD" id="cd06225">
    <property type="entry name" value="HAMP"/>
    <property type="match status" value="1"/>
</dbReference>
<evidence type="ECO:0000256" key="3">
    <source>
        <dbReference type="ARBA" id="ARBA00012438"/>
    </source>
</evidence>
<feature type="domain" description="HAMP" evidence="13">
    <location>
        <begin position="184"/>
        <end position="234"/>
    </location>
</feature>
<dbReference type="InterPro" id="IPR050428">
    <property type="entry name" value="TCS_sensor_his_kinase"/>
</dbReference>
<evidence type="ECO:0000256" key="5">
    <source>
        <dbReference type="ARBA" id="ARBA00022679"/>
    </source>
</evidence>
<dbReference type="SMART" id="SM00388">
    <property type="entry name" value="HisKA"/>
    <property type="match status" value="1"/>
</dbReference>
<keyword evidence="5" id="KW-0808">Transferase</keyword>
<dbReference type="Pfam" id="PF02518">
    <property type="entry name" value="HATPase_c"/>
    <property type="match status" value="1"/>
</dbReference>
<dbReference type="InterPro" id="IPR004358">
    <property type="entry name" value="Sig_transdc_His_kin-like_C"/>
</dbReference>
<dbReference type="InterPro" id="IPR003594">
    <property type="entry name" value="HATPase_dom"/>
</dbReference>
<dbReference type="SUPFAM" id="SSF47384">
    <property type="entry name" value="Homodimeric domain of signal transducing histidine kinase"/>
    <property type="match status" value="1"/>
</dbReference>
<dbReference type="PANTHER" id="PTHR45436">
    <property type="entry name" value="SENSOR HISTIDINE KINASE YKOH"/>
    <property type="match status" value="1"/>
</dbReference>